<dbReference type="AlphaFoldDB" id="I7ZD36"/>
<dbReference type="PATRIC" id="fig|1172194.4.peg.3285"/>
<dbReference type="STRING" id="1172194.WQQ_33860"/>
<comment type="caution">
    <text evidence="3">The sequence shown here is derived from an EMBL/GenBank/DDBJ whole genome shotgun (WGS) entry which is preliminary data.</text>
</comment>
<feature type="compositionally biased region" description="Acidic residues" evidence="1">
    <location>
        <begin position="1"/>
        <end position="10"/>
    </location>
</feature>
<evidence type="ECO:0000256" key="2">
    <source>
        <dbReference type="SAM" id="Phobius"/>
    </source>
</evidence>
<sequence length="203" mass="22138">MNMHDDEDDHPVDRVPGLERLTMEREPSRDLWAGIEARLDAREKGRAEPAPPQRPAFGTKTLRPRRRSWLPMAAAASFTAAIVSLMLVGKLPGSMADPDGASQPPVASAEPATTKFARSVAPSAAAFDGGAQAVPASWRSAPVELRKQNRGLIKANLKLVDNAEAQLRRAMAEDPQSAYLQRLLVTTQGQQQNLHHLLDKAQR</sequence>
<evidence type="ECO:0000313" key="3">
    <source>
        <dbReference type="EMBL" id="EIT69804.1"/>
    </source>
</evidence>
<keyword evidence="4" id="KW-1185">Reference proteome</keyword>
<name>I7ZD36_9GAMM</name>
<organism evidence="3 4">
    <name type="scientific">Hydrocarboniphaga effusa AP103</name>
    <dbReference type="NCBI Taxonomy" id="1172194"/>
    <lineage>
        <taxon>Bacteria</taxon>
        <taxon>Pseudomonadati</taxon>
        <taxon>Pseudomonadota</taxon>
        <taxon>Gammaproteobacteria</taxon>
        <taxon>Nevskiales</taxon>
        <taxon>Nevskiaceae</taxon>
        <taxon>Hydrocarboniphaga</taxon>
    </lineage>
</organism>
<reference evidence="3 4" key="1">
    <citation type="journal article" date="2012" name="J. Bacteriol.">
        <title>Genome Sequence of n-Alkane-Degrading Hydrocarboniphaga effusa Strain AP103T (ATCC BAA-332T).</title>
        <authorList>
            <person name="Chang H.K."/>
            <person name="Zylstra G.J."/>
            <person name="Chae J.C."/>
        </authorList>
    </citation>
    <scope>NUCLEOTIDE SEQUENCE [LARGE SCALE GENOMIC DNA]</scope>
    <source>
        <strain evidence="3 4">AP103</strain>
    </source>
</reference>
<gene>
    <name evidence="3" type="ORF">WQQ_33860</name>
</gene>
<evidence type="ECO:0000313" key="4">
    <source>
        <dbReference type="Proteomes" id="UP000003704"/>
    </source>
</evidence>
<accession>I7ZD36</accession>
<proteinExistence type="predicted"/>
<dbReference type="EMBL" id="AKGD01000002">
    <property type="protein sequence ID" value="EIT69804.1"/>
    <property type="molecule type" value="Genomic_DNA"/>
</dbReference>
<keyword evidence="2" id="KW-1133">Transmembrane helix</keyword>
<feature type="region of interest" description="Disordered" evidence="1">
    <location>
        <begin position="1"/>
        <end position="63"/>
    </location>
</feature>
<keyword evidence="2" id="KW-0472">Membrane</keyword>
<dbReference type="RefSeq" id="WP_007186325.1">
    <property type="nucleotide sequence ID" value="NZ_AKGD01000002.1"/>
</dbReference>
<feature type="transmembrane region" description="Helical" evidence="2">
    <location>
        <begin position="69"/>
        <end position="88"/>
    </location>
</feature>
<keyword evidence="2" id="KW-0812">Transmembrane</keyword>
<dbReference type="OrthoDB" id="5956808at2"/>
<evidence type="ECO:0000256" key="1">
    <source>
        <dbReference type="SAM" id="MobiDB-lite"/>
    </source>
</evidence>
<dbReference type="Proteomes" id="UP000003704">
    <property type="component" value="Unassembled WGS sequence"/>
</dbReference>
<feature type="compositionally biased region" description="Basic and acidic residues" evidence="1">
    <location>
        <begin position="37"/>
        <end position="47"/>
    </location>
</feature>
<protein>
    <submittedName>
        <fullName evidence="3">Uncharacterized protein</fullName>
    </submittedName>
</protein>
<feature type="compositionally biased region" description="Basic and acidic residues" evidence="1">
    <location>
        <begin position="11"/>
        <end position="29"/>
    </location>
</feature>